<dbReference type="PANTHER" id="PTHR11530">
    <property type="entry name" value="D-AMINO ACID OXIDASE"/>
    <property type="match status" value="1"/>
</dbReference>
<dbReference type="InterPro" id="IPR023209">
    <property type="entry name" value="DAO"/>
</dbReference>
<gene>
    <name evidence="8" type="ORF">MPDQ_002689</name>
</gene>
<comment type="caution">
    <text evidence="8">The sequence shown here is derived from an EMBL/GenBank/DDBJ whole genome shotgun (WGS) entry which is preliminary data.</text>
</comment>
<dbReference type="PANTHER" id="PTHR11530:SF11">
    <property type="entry name" value="D-ASPARTATE OXIDASE"/>
    <property type="match status" value="1"/>
</dbReference>
<evidence type="ECO:0000256" key="5">
    <source>
        <dbReference type="ARBA" id="ARBA00023002"/>
    </source>
</evidence>
<organism evidence="8 9">
    <name type="scientific">Monascus purpureus</name>
    <name type="common">Red mold</name>
    <name type="synonym">Monascus anka</name>
    <dbReference type="NCBI Taxonomy" id="5098"/>
    <lineage>
        <taxon>Eukaryota</taxon>
        <taxon>Fungi</taxon>
        <taxon>Dikarya</taxon>
        <taxon>Ascomycota</taxon>
        <taxon>Pezizomycotina</taxon>
        <taxon>Eurotiomycetes</taxon>
        <taxon>Eurotiomycetidae</taxon>
        <taxon>Eurotiales</taxon>
        <taxon>Aspergillaceae</taxon>
        <taxon>Monascus</taxon>
    </lineage>
</organism>
<dbReference type="Gene3D" id="3.30.9.10">
    <property type="entry name" value="D-Amino Acid Oxidase, subunit A, domain 2"/>
    <property type="match status" value="1"/>
</dbReference>
<evidence type="ECO:0000313" key="8">
    <source>
        <dbReference type="EMBL" id="TQB68853.1"/>
    </source>
</evidence>
<feature type="domain" description="NADP-dependent oxidoreductase" evidence="6">
    <location>
        <begin position="32"/>
        <end position="81"/>
    </location>
</feature>
<comment type="similarity">
    <text evidence="2">Belongs to the DAMOX/DASOX family.</text>
</comment>
<evidence type="ECO:0000259" key="7">
    <source>
        <dbReference type="Pfam" id="PF01266"/>
    </source>
</evidence>
<dbReference type="Gene3D" id="3.40.50.720">
    <property type="entry name" value="NAD(P)-binding Rossmann-like Domain"/>
    <property type="match status" value="1"/>
</dbReference>
<keyword evidence="3" id="KW-0285">Flavoprotein</keyword>
<name>A0A507QM11_MONPU</name>
<reference evidence="8 9" key="1">
    <citation type="submission" date="2019-06" db="EMBL/GenBank/DDBJ databases">
        <title>Wine fermentation using esterase from Monascus purpureus.</title>
        <authorList>
            <person name="Geng C."/>
            <person name="Zhang Y."/>
        </authorList>
    </citation>
    <scope>NUCLEOTIDE SEQUENCE [LARGE SCALE GENOMIC DNA]</scope>
    <source>
        <strain evidence="8">HQ1</strain>
    </source>
</reference>
<dbReference type="SUPFAM" id="SSF51430">
    <property type="entry name" value="NAD(P)-linked oxidoreductase"/>
    <property type="match status" value="1"/>
</dbReference>
<dbReference type="Proteomes" id="UP000319663">
    <property type="component" value="Unassembled WGS sequence"/>
</dbReference>
<evidence type="ECO:0000256" key="3">
    <source>
        <dbReference type="ARBA" id="ARBA00022630"/>
    </source>
</evidence>
<dbReference type="GO" id="GO:0071949">
    <property type="term" value="F:FAD binding"/>
    <property type="evidence" value="ECO:0007669"/>
    <property type="project" value="InterPro"/>
</dbReference>
<dbReference type="SUPFAM" id="SSF54373">
    <property type="entry name" value="FAD-linked reductases, C-terminal domain"/>
    <property type="match status" value="1"/>
</dbReference>
<keyword evidence="9" id="KW-1185">Reference proteome</keyword>
<evidence type="ECO:0000256" key="2">
    <source>
        <dbReference type="ARBA" id="ARBA00006730"/>
    </source>
</evidence>
<dbReference type="InterPro" id="IPR023210">
    <property type="entry name" value="NADP_OxRdtase_dom"/>
</dbReference>
<dbReference type="InterPro" id="IPR036812">
    <property type="entry name" value="NAD(P)_OxRdtase_dom_sf"/>
</dbReference>
<dbReference type="Pfam" id="PF01266">
    <property type="entry name" value="DAO"/>
    <property type="match status" value="1"/>
</dbReference>
<accession>A0A507QM11</accession>
<dbReference type="Gene3D" id="3.20.20.100">
    <property type="entry name" value="NADP-dependent oxidoreductase domain"/>
    <property type="match status" value="1"/>
</dbReference>
<dbReference type="InterPro" id="IPR006076">
    <property type="entry name" value="FAD-dep_OxRdtase"/>
</dbReference>
<dbReference type="Pfam" id="PF00248">
    <property type="entry name" value="Aldo_ket_red"/>
    <property type="match status" value="1"/>
</dbReference>
<dbReference type="GO" id="GO:0003884">
    <property type="term" value="F:D-amino-acid oxidase activity"/>
    <property type="evidence" value="ECO:0007669"/>
    <property type="project" value="InterPro"/>
</dbReference>
<evidence type="ECO:0000256" key="4">
    <source>
        <dbReference type="ARBA" id="ARBA00022827"/>
    </source>
</evidence>
<comment type="cofactor">
    <cofactor evidence="1">
        <name>FAD</name>
        <dbReference type="ChEBI" id="CHEBI:57692"/>
    </cofactor>
</comment>
<keyword evidence="4" id="KW-0274">FAD</keyword>
<feature type="domain" description="FAD dependent oxidoreductase" evidence="7">
    <location>
        <begin position="116"/>
        <end position="256"/>
    </location>
</feature>
<dbReference type="GO" id="GO:0005737">
    <property type="term" value="C:cytoplasm"/>
    <property type="evidence" value="ECO:0007669"/>
    <property type="project" value="TreeGrafter"/>
</dbReference>
<keyword evidence="5" id="KW-0560">Oxidoreductase</keyword>
<dbReference type="EMBL" id="VIFY01000186">
    <property type="protein sequence ID" value="TQB68853.1"/>
    <property type="molecule type" value="Genomic_DNA"/>
</dbReference>
<protein>
    <recommendedName>
        <fullName evidence="10">FAD dependent oxidoreductase domain-containing protein</fullName>
    </recommendedName>
</protein>
<evidence type="ECO:0008006" key="10">
    <source>
        <dbReference type="Google" id="ProtNLM"/>
    </source>
</evidence>
<evidence type="ECO:0000259" key="6">
    <source>
        <dbReference type="Pfam" id="PF00248"/>
    </source>
</evidence>
<evidence type="ECO:0000256" key="1">
    <source>
        <dbReference type="ARBA" id="ARBA00001974"/>
    </source>
</evidence>
<evidence type="ECO:0000313" key="9">
    <source>
        <dbReference type="Proteomes" id="UP000319663"/>
    </source>
</evidence>
<proteinExistence type="inferred from homology"/>
<dbReference type="GO" id="GO:0019478">
    <property type="term" value="P:D-amino acid catabolic process"/>
    <property type="evidence" value="ECO:0007669"/>
    <property type="project" value="TreeGrafter"/>
</dbReference>
<sequence length="280" mass="30882">MSLPPSVAASLEATKVDYGLLGNSGLRVSVPSLDAAYDCGVNDEKWDTANVYSNGDSERVIAQAIKEYNIPRHKLVLMTKAWSCVGEEQFHAYPILDALRKSKDCINQFVRLRTLPGVEDPKSYPTRGQVVLVRAPIVRLNIMRHGKDYETYAIPRPGSNGNVILGEFMQKENGDGSTHSHDNESILKHTEELSSELRRVLYEQLGVVGLQPSREGGALISRDDVVDVVSGQQRVIVHNYGACGTGFQAGYWMATEAIDTLEDLLKTPCAQPLEKIRANL</sequence>
<dbReference type="STRING" id="5098.A0A507QM11"/>
<dbReference type="AlphaFoldDB" id="A0A507QM11"/>